<dbReference type="InterPro" id="IPR052755">
    <property type="entry name" value="Lysozyme_Inhibitor_LprI"/>
</dbReference>
<dbReference type="PANTHER" id="PTHR37549:SF1">
    <property type="entry name" value="LIPOPROTEIN LPRI"/>
    <property type="match status" value="1"/>
</dbReference>
<name>A0A1E3H5V0_9HYPH</name>
<dbReference type="AlphaFoldDB" id="A0A1E3H5V0"/>
<reference evidence="2 3" key="1">
    <citation type="submission" date="2016-07" db="EMBL/GenBank/DDBJ databases">
        <title>Draft Genome Sequence of Methylobrevis pamukkalensis PK2.</title>
        <authorList>
            <person name="Vasilenko O.V."/>
            <person name="Doronina N.V."/>
            <person name="Shmareva M.N."/>
            <person name="Tarlachkov S.V."/>
            <person name="Mustakhimov I."/>
            <person name="Trotsenko Y.A."/>
        </authorList>
    </citation>
    <scope>NUCLEOTIDE SEQUENCE [LARGE SCALE GENOMIC DNA]</scope>
    <source>
        <strain evidence="2 3">PK2</strain>
    </source>
</reference>
<dbReference type="InterPro" id="IPR009739">
    <property type="entry name" value="LprI-like_N"/>
</dbReference>
<gene>
    <name evidence="2" type="ORF">A6302_00953</name>
</gene>
<dbReference type="Pfam" id="PF07007">
    <property type="entry name" value="LprI"/>
    <property type="match status" value="1"/>
</dbReference>
<dbReference type="Proteomes" id="UP000094622">
    <property type="component" value="Unassembled WGS sequence"/>
</dbReference>
<evidence type="ECO:0000313" key="3">
    <source>
        <dbReference type="Proteomes" id="UP000094622"/>
    </source>
</evidence>
<comment type="caution">
    <text evidence="2">The sequence shown here is derived from an EMBL/GenBank/DDBJ whole genome shotgun (WGS) entry which is preliminary data.</text>
</comment>
<organism evidence="2 3">
    <name type="scientific">Methylobrevis pamukkalensis</name>
    <dbReference type="NCBI Taxonomy" id="1439726"/>
    <lineage>
        <taxon>Bacteria</taxon>
        <taxon>Pseudomonadati</taxon>
        <taxon>Pseudomonadota</taxon>
        <taxon>Alphaproteobacteria</taxon>
        <taxon>Hyphomicrobiales</taxon>
        <taxon>Pleomorphomonadaceae</taxon>
        <taxon>Methylobrevis</taxon>
    </lineage>
</organism>
<protein>
    <recommendedName>
        <fullName evidence="1">Lysozyme inhibitor LprI-like N-terminal domain-containing protein</fullName>
    </recommendedName>
</protein>
<dbReference type="EMBL" id="MCRJ01000015">
    <property type="protein sequence ID" value="ODN71709.1"/>
    <property type="molecule type" value="Genomic_DNA"/>
</dbReference>
<sequence length="123" mass="13281">MSLIKRISIFLARPLVVTALGLALSIGFPSVGSHTASAATPSFDCEGARGDIEKLICADDELAELDVTLARDLAAALARAPANEVSALKTRERDWRKTRNNCARAPDPRQCTLDAYRKMLGQL</sequence>
<accession>A0A1E3H5V0</accession>
<evidence type="ECO:0000259" key="1">
    <source>
        <dbReference type="Pfam" id="PF07007"/>
    </source>
</evidence>
<proteinExistence type="predicted"/>
<evidence type="ECO:0000313" key="2">
    <source>
        <dbReference type="EMBL" id="ODN71709.1"/>
    </source>
</evidence>
<dbReference type="PANTHER" id="PTHR37549">
    <property type="entry name" value="LIPOPROTEIN LPRI"/>
    <property type="match status" value="1"/>
</dbReference>
<dbReference type="GO" id="GO:0005576">
    <property type="term" value="C:extracellular region"/>
    <property type="evidence" value="ECO:0007669"/>
    <property type="project" value="TreeGrafter"/>
</dbReference>
<feature type="domain" description="Lysozyme inhibitor LprI-like N-terminal" evidence="1">
    <location>
        <begin position="45"/>
        <end position="102"/>
    </location>
</feature>
<keyword evidence="3" id="KW-1185">Reference proteome</keyword>